<keyword evidence="3" id="KW-1185">Reference proteome</keyword>
<reference evidence="2" key="2">
    <citation type="submission" date="2021-04" db="EMBL/GenBank/DDBJ databases">
        <authorList>
            <person name="Podell S."/>
        </authorList>
    </citation>
    <scope>NUCLEOTIDE SEQUENCE</scope>
    <source>
        <strain evidence="2">Hildebrandi</strain>
    </source>
</reference>
<protein>
    <submittedName>
        <fullName evidence="2">Uncharacterized protein</fullName>
    </submittedName>
</protein>
<feature type="compositionally biased region" description="Polar residues" evidence="1">
    <location>
        <begin position="1"/>
        <end position="13"/>
    </location>
</feature>
<sequence>MVQTLKSAATQVSRRPPSFRTSLHMETPSSYNPKEWKWRIPHVGKATTKEKHTTNRASFYTGLSFMQGIGDETILLVHCLEEKEKTPKGQNTLDRKPSVPNTDLIEYCNIFASR</sequence>
<evidence type="ECO:0000313" key="3">
    <source>
        <dbReference type="Proteomes" id="UP000693970"/>
    </source>
</evidence>
<organism evidence="2 3">
    <name type="scientific">Nitzschia inconspicua</name>
    <dbReference type="NCBI Taxonomy" id="303405"/>
    <lineage>
        <taxon>Eukaryota</taxon>
        <taxon>Sar</taxon>
        <taxon>Stramenopiles</taxon>
        <taxon>Ochrophyta</taxon>
        <taxon>Bacillariophyta</taxon>
        <taxon>Bacillariophyceae</taxon>
        <taxon>Bacillariophycidae</taxon>
        <taxon>Bacillariales</taxon>
        <taxon>Bacillariaceae</taxon>
        <taxon>Nitzschia</taxon>
    </lineage>
</organism>
<dbReference type="EMBL" id="JAGRRH010000016">
    <property type="protein sequence ID" value="KAG7355341.1"/>
    <property type="molecule type" value="Genomic_DNA"/>
</dbReference>
<dbReference type="AlphaFoldDB" id="A0A9K3L5T3"/>
<evidence type="ECO:0000313" key="2">
    <source>
        <dbReference type="EMBL" id="KAG7355341.1"/>
    </source>
</evidence>
<proteinExistence type="predicted"/>
<gene>
    <name evidence="2" type="ORF">IV203_004697</name>
</gene>
<evidence type="ECO:0000256" key="1">
    <source>
        <dbReference type="SAM" id="MobiDB-lite"/>
    </source>
</evidence>
<reference evidence="2" key="1">
    <citation type="journal article" date="2021" name="Sci. Rep.">
        <title>Diploid genomic architecture of Nitzschia inconspicua, an elite biomass production diatom.</title>
        <authorList>
            <person name="Oliver A."/>
            <person name="Podell S."/>
            <person name="Pinowska A."/>
            <person name="Traller J.C."/>
            <person name="Smith S.R."/>
            <person name="McClure R."/>
            <person name="Beliaev A."/>
            <person name="Bohutskyi P."/>
            <person name="Hill E.A."/>
            <person name="Rabines A."/>
            <person name="Zheng H."/>
            <person name="Allen L.Z."/>
            <person name="Kuo A."/>
            <person name="Grigoriev I.V."/>
            <person name="Allen A.E."/>
            <person name="Hazlebeck D."/>
            <person name="Allen E.E."/>
        </authorList>
    </citation>
    <scope>NUCLEOTIDE SEQUENCE</scope>
    <source>
        <strain evidence="2">Hildebrandi</strain>
    </source>
</reference>
<accession>A0A9K3L5T3</accession>
<dbReference type="Proteomes" id="UP000693970">
    <property type="component" value="Unassembled WGS sequence"/>
</dbReference>
<feature type="region of interest" description="Disordered" evidence="1">
    <location>
        <begin position="1"/>
        <end position="31"/>
    </location>
</feature>
<name>A0A9K3L5T3_9STRA</name>
<comment type="caution">
    <text evidence="2">The sequence shown here is derived from an EMBL/GenBank/DDBJ whole genome shotgun (WGS) entry which is preliminary data.</text>
</comment>